<evidence type="ECO:0000313" key="2">
    <source>
        <dbReference type="Proteomes" id="UP000827872"/>
    </source>
</evidence>
<accession>A0ACB8F8Y2</accession>
<comment type="caution">
    <text evidence="1">The sequence shown here is derived from an EMBL/GenBank/DDBJ whole genome shotgun (WGS) entry which is preliminary data.</text>
</comment>
<gene>
    <name evidence="1" type="ORF">K3G42_014236</name>
</gene>
<name>A0ACB8F8Y2_9SAUR</name>
<organism evidence="1 2">
    <name type="scientific">Sphaerodactylus townsendi</name>
    <dbReference type="NCBI Taxonomy" id="933632"/>
    <lineage>
        <taxon>Eukaryota</taxon>
        <taxon>Metazoa</taxon>
        <taxon>Chordata</taxon>
        <taxon>Craniata</taxon>
        <taxon>Vertebrata</taxon>
        <taxon>Euteleostomi</taxon>
        <taxon>Lepidosauria</taxon>
        <taxon>Squamata</taxon>
        <taxon>Bifurcata</taxon>
        <taxon>Gekkota</taxon>
        <taxon>Sphaerodactylidae</taxon>
        <taxon>Sphaerodactylus</taxon>
    </lineage>
</organism>
<dbReference type="Proteomes" id="UP000827872">
    <property type="component" value="Linkage Group LG08"/>
</dbReference>
<reference evidence="1" key="1">
    <citation type="submission" date="2021-08" db="EMBL/GenBank/DDBJ databases">
        <title>The first chromosome-level gecko genome reveals the dynamic sex chromosomes of Neotropical dwarf geckos (Sphaerodactylidae: Sphaerodactylus).</title>
        <authorList>
            <person name="Pinto B.J."/>
            <person name="Keating S.E."/>
            <person name="Gamble T."/>
        </authorList>
    </citation>
    <scope>NUCLEOTIDE SEQUENCE</scope>
    <source>
        <strain evidence="1">TG3544</strain>
    </source>
</reference>
<protein>
    <submittedName>
        <fullName evidence="1">Uncharacterized protein</fullName>
    </submittedName>
</protein>
<keyword evidence="2" id="KW-1185">Reference proteome</keyword>
<proteinExistence type="predicted"/>
<dbReference type="EMBL" id="CM037621">
    <property type="protein sequence ID" value="KAH8001708.1"/>
    <property type="molecule type" value="Genomic_DNA"/>
</dbReference>
<sequence>MSVSNCGFRPSKCSIIFNEKKKTKSIDSELNPVWNEILEFDLKGIPLDISSSLQIVVKDFETLGQNKYVDH</sequence>
<evidence type="ECO:0000313" key="1">
    <source>
        <dbReference type="EMBL" id="KAH8001708.1"/>
    </source>
</evidence>